<dbReference type="RefSeq" id="WP_076201576.1">
    <property type="nucleotide sequence ID" value="NZ_CP019236.1"/>
</dbReference>
<proteinExistence type="predicted"/>
<feature type="transmembrane region" description="Helical" evidence="1">
    <location>
        <begin position="78"/>
        <end position="97"/>
    </location>
</feature>
<dbReference type="EMBL" id="CP019236">
    <property type="protein sequence ID" value="APW39295.1"/>
    <property type="molecule type" value="Genomic_DNA"/>
</dbReference>
<feature type="transmembrane region" description="Helical" evidence="1">
    <location>
        <begin position="29"/>
        <end position="57"/>
    </location>
</feature>
<organism evidence="2 3">
    <name type="scientific">Rhodoferax koreensis</name>
    <dbReference type="NCBI Taxonomy" id="1842727"/>
    <lineage>
        <taxon>Bacteria</taxon>
        <taxon>Pseudomonadati</taxon>
        <taxon>Pseudomonadota</taxon>
        <taxon>Betaproteobacteria</taxon>
        <taxon>Burkholderiales</taxon>
        <taxon>Comamonadaceae</taxon>
        <taxon>Rhodoferax</taxon>
    </lineage>
</organism>
<name>A0A1P8JZY2_9BURK</name>
<sequence length="132" mass="14592">MSRTDDVIDVEVVDNEKAQSLKTVGWISYVLHLIVAVGAVIPGAQPGAALLLIALVIDLVKKGEAEGTWQASHFSWRIRSVVWAGILYVITIPLWLLFVLPGWIAWGLISLWFLYRIVRGMVAMNQNQPVGA</sequence>
<evidence type="ECO:0008006" key="4">
    <source>
        <dbReference type="Google" id="ProtNLM"/>
    </source>
</evidence>
<keyword evidence="1" id="KW-1133">Transmembrane helix</keyword>
<evidence type="ECO:0000313" key="2">
    <source>
        <dbReference type="EMBL" id="APW39295.1"/>
    </source>
</evidence>
<keyword evidence="1" id="KW-0472">Membrane</keyword>
<dbReference type="Proteomes" id="UP000186609">
    <property type="component" value="Chromosome"/>
</dbReference>
<dbReference type="KEGG" id="rhy:RD110_20475"/>
<evidence type="ECO:0000256" key="1">
    <source>
        <dbReference type="SAM" id="Phobius"/>
    </source>
</evidence>
<dbReference type="AlphaFoldDB" id="A0A1P8JZY2"/>
<gene>
    <name evidence="2" type="ORF">RD110_20475</name>
</gene>
<keyword evidence="3" id="KW-1185">Reference proteome</keyword>
<reference evidence="2 3" key="1">
    <citation type="submission" date="2017-01" db="EMBL/GenBank/DDBJ databases">
        <authorList>
            <person name="Mah S.A."/>
            <person name="Swanson W.J."/>
            <person name="Moy G.W."/>
            <person name="Vacquier V.D."/>
        </authorList>
    </citation>
    <scope>NUCLEOTIDE SEQUENCE [LARGE SCALE GENOMIC DNA]</scope>
    <source>
        <strain evidence="2 3">DCY110</strain>
    </source>
</reference>
<accession>A0A1P8JZY2</accession>
<evidence type="ECO:0000313" key="3">
    <source>
        <dbReference type="Proteomes" id="UP000186609"/>
    </source>
</evidence>
<keyword evidence="1" id="KW-0812">Transmembrane</keyword>
<dbReference type="STRING" id="1842727.RD110_20475"/>
<dbReference type="OrthoDB" id="5405464at2"/>
<protein>
    <recommendedName>
        <fullName evidence="4">Transmembrane protein</fullName>
    </recommendedName>
</protein>